<dbReference type="InterPro" id="IPR028098">
    <property type="entry name" value="Glyco_trans_4-like_N"/>
</dbReference>
<keyword evidence="2" id="KW-0808">Transferase</keyword>
<evidence type="ECO:0008006" key="7">
    <source>
        <dbReference type="Google" id="ProtNLM"/>
    </source>
</evidence>
<evidence type="ECO:0000256" key="1">
    <source>
        <dbReference type="ARBA" id="ARBA00022676"/>
    </source>
</evidence>
<evidence type="ECO:0000256" key="2">
    <source>
        <dbReference type="ARBA" id="ARBA00022679"/>
    </source>
</evidence>
<dbReference type="SUPFAM" id="SSF53756">
    <property type="entry name" value="UDP-Glycosyltransferase/glycogen phosphorylase"/>
    <property type="match status" value="1"/>
</dbReference>
<organism evidence="5 6">
    <name type="scientific">Pilimelia columellifera subsp. columellifera</name>
    <dbReference type="NCBI Taxonomy" id="706583"/>
    <lineage>
        <taxon>Bacteria</taxon>
        <taxon>Bacillati</taxon>
        <taxon>Actinomycetota</taxon>
        <taxon>Actinomycetes</taxon>
        <taxon>Micromonosporales</taxon>
        <taxon>Micromonosporaceae</taxon>
        <taxon>Pilimelia</taxon>
    </lineage>
</organism>
<dbReference type="Pfam" id="PF13579">
    <property type="entry name" value="Glyco_trans_4_4"/>
    <property type="match status" value="1"/>
</dbReference>
<evidence type="ECO:0000313" key="5">
    <source>
        <dbReference type="EMBL" id="GAA2529572.1"/>
    </source>
</evidence>
<reference evidence="5 6" key="1">
    <citation type="journal article" date="2019" name="Int. J. Syst. Evol. Microbiol.">
        <title>The Global Catalogue of Microorganisms (GCM) 10K type strain sequencing project: providing services to taxonomists for standard genome sequencing and annotation.</title>
        <authorList>
            <consortium name="The Broad Institute Genomics Platform"/>
            <consortium name="The Broad Institute Genome Sequencing Center for Infectious Disease"/>
            <person name="Wu L."/>
            <person name="Ma J."/>
        </authorList>
    </citation>
    <scope>NUCLEOTIDE SEQUENCE [LARGE SCALE GENOMIC DNA]</scope>
    <source>
        <strain evidence="5 6">JCM 3367</strain>
    </source>
</reference>
<feature type="domain" description="Glycosyl transferase family 1" evidence="3">
    <location>
        <begin position="160"/>
        <end position="328"/>
    </location>
</feature>
<evidence type="ECO:0000259" key="4">
    <source>
        <dbReference type="Pfam" id="PF13579"/>
    </source>
</evidence>
<dbReference type="Gene3D" id="3.40.50.2000">
    <property type="entry name" value="Glycogen Phosphorylase B"/>
    <property type="match status" value="2"/>
</dbReference>
<dbReference type="EMBL" id="BAAARY010000017">
    <property type="protein sequence ID" value="GAA2529572.1"/>
    <property type="molecule type" value="Genomic_DNA"/>
</dbReference>
<dbReference type="Proteomes" id="UP001499978">
    <property type="component" value="Unassembled WGS sequence"/>
</dbReference>
<protein>
    <recommendedName>
        <fullName evidence="7">Glycosyltransferase</fullName>
    </recommendedName>
</protein>
<keyword evidence="1" id="KW-0328">Glycosyltransferase</keyword>
<dbReference type="InterPro" id="IPR001296">
    <property type="entry name" value="Glyco_trans_1"/>
</dbReference>
<accession>A0ABN3NRK8</accession>
<sequence length="355" mass="37567">MRITYIVPYFRDATTGGGDRAQEFARRLVQRGHQVRLVADAAPAAARQPADLVVATGPLRAATVRGALAGYRSRTPLVVEAPDLGPERTGARDVSGPAGRAIARGLETLVYRRSAAVVALTPRVADRIRRRFPGLPVEMIPHGCDFDPFVGADRAGAALRARTPWLGDRPLLLYAGPLGPANGVEHLARASAALAELDPDVRTVVVGDGPRAGVVQSLAAGLGTLDRTFFVLNAAARPDVVAWFGACDLAMSTLADRPQLRGVAPALVFDALAASKPVAVNYGGWLTDLLVETGAGVWLPPDDPAQAAKMINHLLDDPRGRAEARAAAAGLAARRFNRGRLFERFHEVLMTAAGR</sequence>
<comment type="caution">
    <text evidence="5">The sequence shown here is derived from an EMBL/GenBank/DDBJ whole genome shotgun (WGS) entry which is preliminary data.</text>
</comment>
<name>A0ABN3NRK8_9ACTN</name>
<dbReference type="Pfam" id="PF00534">
    <property type="entry name" value="Glycos_transf_1"/>
    <property type="match status" value="1"/>
</dbReference>
<dbReference type="RefSeq" id="WP_344173734.1">
    <property type="nucleotide sequence ID" value="NZ_BAAARY010000017.1"/>
</dbReference>
<dbReference type="PANTHER" id="PTHR12526:SF510">
    <property type="entry name" value="D-INOSITOL 3-PHOSPHATE GLYCOSYLTRANSFERASE"/>
    <property type="match status" value="1"/>
</dbReference>
<proteinExistence type="predicted"/>
<dbReference type="PANTHER" id="PTHR12526">
    <property type="entry name" value="GLYCOSYLTRANSFERASE"/>
    <property type="match status" value="1"/>
</dbReference>
<evidence type="ECO:0000259" key="3">
    <source>
        <dbReference type="Pfam" id="PF00534"/>
    </source>
</evidence>
<feature type="domain" description="Glycosyltransferase subfamily 4-like N-terminal" evidence="4">
    <location>
        <begin position="46"/>
        <end position="141"/>
    </location>
</feature>
<evidence type="ECO:0000313" key="6">
    <source>
        <dbReference type="Proteomes" id="UP001499978"/>
    </source>
</evidence>
<keyword evidence="6" id="KW-1185">Reference proteome</keyword>
<gene>
    <name evidence="5" type="ORF">GCM10010201_31040</name>
</gene>